<accession>A0A370GQB8</accession>
<evidence type="ECO:0000313" key="5">
    <source>
        <dbReference type="Proteomes" id="UP000255326"/>
    </source>
</evidence>
<dbReference type="PANTHER" id="PTHR43800">
    <property type="entry name" value="PEPTIDYL-LYSINE N-ACETYLTRANSFERASE YJAB"/>
    <property type="match status" value="1"/>
</dbReference>
<dbReference type="SUPFAM" id="SSF55729">
    <property type="entry name" value="Acyl-CoA N-acyltransferases (Nat)"/>
    <property type="match status" value="1"/>
</dbReference>
<protein>
    <submittedName>
        <fullName evidence="4">Acetyltransferase (GNAT) family protein</fullName>
    </submittedName>
</protein>
<organism evidence="4 5">
    <name type="scientific">Falsibacillus pallidus</name>
    <dbReference type="NCBI Taxonomy" id="493781"/>
    <lineage>
        <taxon>Bacteria</taxon>
        <taxon>Bacillati</taxon>
        <taxon>Bacillota</taxon>
        <taxon>Bacilli</taxon>
        <taxon>Bacillales</taxon>
        <taxon>Bacillaceae</taxon>
        <taxon>Falsibacillus</taxon>
    </lineage>
</organism>
<dbReference type="GO" id="GO:0016747">
    <property type="term" value="F:acyltransferase activity, transferring groups other than amino-acyl groups"/>
    <property type="evidence" value="ECO:0007669"/>
    <property type="project" value="InterPro"/>
</dbReference>
<keyword evidence="1 4" id="KW-0808">Transferase</keyword>
<evidence type="ECO:0000259" key="3">
    <source>
        <dbReference type="PROSITE" id="PS51186"/>
    </source>
</evidence>
<dbReference type="Gene3D" id="3.40.630.30">
    <property type="match status" value="1"/>
</dbReference>
<sequence length="139" mass="16574">MKIVKQWNNEDSEFIRKNVIEHNMASLPEEVKSPVENVSFVVRDENEQIVGGVTGTMFWQHLHVDFLWVDELIREDGYGTKLMKEMEQWAREKKCRLMVVDTFSFQAPGFYRKLGFQEFGVVEDHPKGYKQYYFEKRLS</sequence>
<feature type="domain" description="N-acetyltransferase" evidence="3">
    <location>
        <begin position="1"/>
        <end position="139"/>
    </location>
</feature>
<dbReference type="OrthoDB" id="9787920at2"/>
<dbReference type="RefSeq" id="WP_114744435.1">
    <property type="nucleotide sequence ID" value="NZ_QQAY01000002.1"/>
</dbReference>
<dbReference type="PANTHER" id="PTHR43800:SF1">
    <property type="entry name" value="PEPTIDYL-LYSINE N-ACETYLTRANSFERASE YJAB"/>
    <property type="match status" value="1"/>
</dbReference>
<dbReference type="Proteomes" id="UP000255326">
    <property type="component" value="Unassembled WGS sequence"/>
</dbReference>
<dbReference type="InterPro" id="IPR016181">
    <property type="entry name" value="Acyl_CoA_acyltransferase"/>
</dbReference>
<comment type="caution">
    <text evidence="4">The sequence shown here is derived from an EMBL/GenBank/DDBJ whole genome shotgun (WGS) entry which is preliminary data.</text>
</comment>
<gene>
    <name evidence="4" type="ORF">DFR59_102217</name>
</gene>
<dbReference type="PROSITE" id="PS51186">
    <property type="entry name" value="GNAT"/>
    <property type="match status" value="1"/>
</dbReference>
<dbReference type="InterPro" id="IPR000182">
    <property type="entry name" value="GNAT_dom"/>
</dbReference>
<dbReference type="CDD" id="cd04301">
    <property type="entry name" value="NAT_SF"/>
    <property type="match status" value="1"/>
</dbReference>
<dbReference type="AlphaFoldDB" id="A0A370GQB8"/>
<proteinExistence type="predicted"/>
<keyword evidence="2" id="KW-0012">Acyltransferase</keyword>
<keyword evidence="5" id="KW-1185">Reference proteome</keyword>
<evidence type="ECO:0000256" key="2">
    <source>
        <dbReference type="ARBA" id="ARBA00023315"/>
    </source>
</evidence>
<reference evidence="4 5" key="1">
    <citation type="submission" date="2018-07" db="EMBL/GenBank/DDBJ databases">
        <title>Genomic Encyclopedia of Type Strains, Phase IV (KMG-IV): sequencing the most valuable type-strain genomes for metagenomic binning, comparative biology and taxonomic classification.</title>
        <authorList>
            <person name="Goeker M."/>
        </authorList>
    </citation>
    <scope>NUCLEOTIDE SEQUENCE [LARGE SCALE GENOMIC DNA]</scope>
    <source>
        <strain evidence="4 5">DSM 25281</strain>
    </source>
</reference>
<name>A0A370GQB8_9BACI</name>
<evidence type="ECO:0000313" key="4">
    <source>
        <dbReference type="EMBL" id="RDI45589.1"/>
    </source>
</evidence>
<dbReference type="Pfam" id="PF00583">
    <property type="entry name" value="Acetyltransf_1"/>
    <property type="match status" value="1"/>
</dbReference>
<dbReference type="EMBL" id="QQAY01000002">
    <property type="protein sequence ID" value="RDI45589.1"/>
    <property type="molecule type" value="Genomic_DNA"/>
</dbReference>
<evidence type="ECO:0000256" key="1">
    <source>
        <dbReference type="ARBA" id="ARBA00022679"/>
    </source>
</evidence>